<protein>
    <submittedName>
        <fullName evidence="10">Integral membrane ion exchanger</fullName>
    </submittedName>
</protein>
<dbReference type="PANTHER" id="PTHR32468">
    <property type="entry name" value="CATION/H + ANTIPORTER"/>
    <property type="match status" value="1"/>
</dbReference>
<evidence type="ECO:0000313" key="10">
    <source>
        <dbReference type="EMBL" id="MBW5486576.1"/>
    </source>
</evidence>
<feature type="domain" description="Cation/H+ exchanger transmembrane" evidence="9">
    <location>
        <begin position="19"/>
        <end position="402"/>
    </location>
</feature>
<evidence type="ECO:0000256" key="1">
    <source>
        <dbReference type="ARBA" id="ARBA00004141"/>
    </source>
</evidence>
<feature type="transmembrane region" description="Helical" evidence="8">
    <location>
        <begin position="137"/>
        <end position="161"/>
    </location>
</feature>
<feature type="transmembrane region" description="Helical" evidence="8">
    <location>
        <begin position="245"/>
        <end position="274"/>
    </location>
</feature>
<evidence type="ECO:0000259" key="9">
    <source>
        <dbReference type="Pfam" id="PF00999"/>
    </source>
</evidence>
<reference evidence="10 11" key="1">
    <citation type="submission" date="2019-12" db="EMBL/GenBank/DDBJ databases">
        <title>Genome sequence of Streptomyces bambusae.</title>
        <authorList>
            <person name="Bansal K."/>
            <person name="Choksket S."/>
            <person name="Korpole S."/>
            <person name="Patil P.B."/>
        </authorList>
    </citation>
    <scope>NUCLEOTIDE SEQUENCE [LARGE SCALE GENOMIC DNA]</scope>
    <source>
        <strain evidence="10 11">SK60</strain>
    </source>
</reference>
<dbReference type="Gene3D" id="1.20.1530.20">
    <property type="match status" value="1"/>
</dbReference>
<evidence type="ECO:0000256" key="6">
    <source>
        <dbReference type="ARBA" id="ARBA00023136"/>
    </source>
</evidence>
<gene>
    <name evidence="10" type="ORF">GPJ59_33195</name>
</gene>
<feature type="compositionally biased region" description="Low complexity" evidence="7">
    <location>
        <begin position="461"/>
        <end position="482"/>
    </location>
</feature>
<keyword evidence="4 8" id="KW-1133">Transmembrane helix</keyword>
<keyword evidence="2" id="KW-0813">Transport</keyword>
<keyword evidence="3 8" id="KW-0812">Transmembrane</keyword>
<dbReference type="PANTHER" id="PTHR32468:SF0">
    <property type="entry name" value="K(+)_H(+) ANTIPORTER 1"/>
    <property type="match status" value="1"/>
</dbReference>
<evidence type="ECO:0000256" key="3">
    <source>
        <dbReference type="ARBA" id="ARBA00022692"/>
    </source>
</evidence>
<comment type="caution">
    <text evidence="10">The sequence shown here is derived from an EMBL/GenBank/DDBJ whole genome shotgun (WGS) entry which is preliminary data.</text>
</comment>
<feature type="transmembrane region" description="Helical" evidence="8">
    <location>
        <begin position="40"/>
        <end position="58"/>
    </location>
</feature>
<dbReference type="Proteomes" id="UP000812013">
    <property type="component" value="Unassembled WGS sequence"/>
</dbReference>
<proteinExistence type="predicted"/>
<feature type="transmembrane region" description="Helical" evidence="8">
    <location>
        <begin position="206"/>
        <end position="224"/>
    </location>
</feature>
<feature type="transmembrane region" description="Helical" evidence="8">
    <location>
        <begin position="294"/>
        <end position="313"/>
    </location>
</feature>
<sequence length="489" mass="50100">MRSDVMITHLVGATALILIIAHTAGWLARRWRQPTIIGQLIAGIGLGPTMLAGISPGLAETLFPEELVPVLTGLSQIALVLFLFAVGYELDLGVVKGRVRSVVAVSLASFLLPMAAGCGAALLFHEQLARLGAPEDATLAFVLFFGVALSITAVPVLTAIVRENGLAGTVPGIVAVSAAGLIDVVGWIVLAGTLLEAGGHDGGLPFPVRLLLIVLFTAAMLLGARPLLRLLLWRPQVDPSVRLAVLVGFAFASAWATNALGLHVIFGALLAGVVTPRERGGTLDPDLVRPLHDIGMLLLPFFFVVSGKAVKIGELDSGGLVALLLLTVLAIAVKVGSGTVAARLSGLDRHDARTVGVLLNTRGLTELIALNVGLQAGLLSGRLYTALVLMALATTLITEPLLVLVRRLRERAGDGAAAPLLPRPATAALAEALAETEATHVTGVTHVMGVSGVTGVSDMTGVSNGSADAAPGQPAAPAEAHPSNAPGPL</sequence>
<evidence type="ECO:0000256" key="4">
    <source>
        <dbReference type="ARBA" id="ARBA00022989"/>
    </source>
</evidence>
<organism evidence="10 11">
    <name type="scientific">Streptomyces bambusae</name>
    <dbReference type="NCBI Taxonomy" id="1550616"/>
    <lineage>
        <taxon>Bacteria</taxon>
        <taxon>Bacillati</taxon>
        <taxon>Actinomycetota</taxon>
        <taxon>Actinomycetes</taxon>
        <taxon>Kitasatosporales</taxon>
        <taxon>Streptomycetaceae</taxon>
        <taxon>Streptomyces</taxon>
    </lineage>
</organism>
<evidence type="ECO:0000313" key="11">
    <source>
        <dbReference type="Proteomes" id="UP000812013"/>
    </source>
</evidence>
<accession>A0ABS6ZIN3</accession>
<dbReference type="EMBL" id="WTFF01000428">
    <property type="protein sequence ID" value="MBW5486576.1"/>
    <property type="molecule type" value="Genomic_DNA"/>
</dbReference>
<evidence type="ECO:0000256" key="7">
    <source>
        <dbReference type="SAM" id="MobiDB-lite"/>
    </source>
</evidence>
<dbReference type="InterPro" id="IPR006153">
    <property type="entry name" value="Cation/H_exchanger_TM"/>
</dbReference>
<dbReference type="Pfam" id="PF00999">
    <property type="entry name" value="Na_H_Exchanger"/>
    <property type="match status" value="1"/>
</dbReference>
<feature type="transmembrane region" description="Helical" evidence="8">
    <location>
        <begin position="6"/>
        <end position="28"/>
    </location>
</feature>
<feature type="transmembrane region" description="Helical" evidence="8">
    <location>
        <begin position="102"/>
        <end position="125"/>
    </location>
</feature>
<keyword evidence="5" id="KW-0406">Ion transport</keyword>
<feature type="transmembrane region" description="Helical" evidence="8">
    <location>
        <begin position="70"/>
        <end position="90"/>
    </location>
</feature>
<evidence type="ECO:0000256" key="5">
    <source>
        <dbReference type="ARBA" id="ARBA00023065"/>
    </source>
</evidence>
<feature type="transmembrane region" description="Helical" evidence="8">
    <location>
        <begin position="383"/>
        <end position="405"/>
    </location>
</feature>
<feature type="transmembrane region" description="Helical" evidence="8">
    <location>
        <begin position="320"/>
        <end position="342"/>
    </location>
</feature>
<dbReference type="InterPro" id="IPR050794">
    <property type="entry name" value="CPA2_transporter"/>
</dbReference>
<dbReference type="RefSeq" id="WP_219671638.1">
    <property type="nucleotide sequence ID" value="NZ_WTFF01000428.1"/>
</dbReference>
<comment type="subcellular location">
    <subcellularLocation>
        <location evidence="1">Membrane</location>
        <topology evidence="1">Multi-pass membrane protein</topology>
    </subcellularLocation>
</comment>
<evidence type="ECO:0000256" key="2">
    <source>
        <dbReference type="ARBA" id="ARBA00022448"/>
    </source>
</evidence>
<keyword evidence="6 8" id="KW-0472">Membrane</keyword>
<name>A0ABS6ZIN3_9ACTN</name>
<keyword evidence="11" id="KW-1185">Reference proteome</keyword>
<feature type="transmembrane region" description="Helical" evidence="8">
    <location>
        <begin position="173"/>
        <end position="194"/>
    </location>
</feature>
<dbReference type="InterPro" id="IPR038770">
    <property type="entry name" value="Na+/solute_symporter_sf"/>
</dbReference>
<feature type="region of interest" description="Disordered" evidence="7">
    <location>
        <begin position="461"/>
        <end position="489"/>
    </location>
</feature>
<evidence type="ECO:0000256" key="8">
    <source>
        <dbReference type="SAM" id="Phobius"/>
    </source>
</evidence>